<dbReference type="InterPro" id="IPR041953">
    <property type="entry name" value="YdeP_MopB"/>
</dbReference>
<feature type="domain" description="Molybdopterin oxidoreductase" evidence="10">
    <location>
        <begin position="162"/>
        <end position="607"/>
    </location>
</feature>
<evidence type="ECO:0000313" key="12">
    <source>
        <dbReference type="EMBL" id="MFH6985825.1"/>
    </source>
</evidence>
<dbReference type="PANTHER" id="PTHR43105">
    <property type="entry name" value="RESPIRATORY NITRATE REDUCTASE"/>
    <property type="match status" value="1"/>
</dbReference>
<proteinExistence type="inferred from homology"/>
<dbReference type="InterPro" id="IPR006657">
    <property type="entry name" value="MoPterin_dinucl-bd_dom"/>
</dbReference>
<dbReference type="Pfam" id="PF01568">
    <property type="entry name" value="Molydop_binding"/>
    <property type="match status" value="1"/>
</dbReference>
<organism evidence="12 13">
    <name type="scientific">Marinoscillum luteum</name>
    <dbReference type="NCBI Taxonomy" id="861051"/>
    <lineage>
        <taxon>Bacteria</taxon>
        <taxon>Pseudomonadati</taxon>
        <taxon>Bacteroidota</taxon>
        <taxon>Cytophagia</taxon>
        <taxon>Cytophagales</taxon>
        <taxon>Reichenbachiellaceae</taxon>
        <taxon>Marinoscillum</taxon>
    </lineage>
</organism>
<keyword evidence="8" id="KW-0408">Iron</keyword>
<evidence type="ECO:0000256" key="2">
    <source>
        <dbReference type="ARBA" id="ARBA00001966"/>
    </source>
</evidence>
<keyword evidence="7" id="KW-0560">Oxidoreductase</keyword>
<dbReference type="Gene3D" id="3.40.50.740">
    <property type="match status" value="1"/>
</dbReference>
<dbReference type="Proteomes" id="UP001610063">
    <property type="component" value="Unassembled WGS sequence"/>
</dbReference>
<evidence type="ECO:0000256" key="8">
    <source>
        <dbReference type="ARBA" id="ARBA00023004"/>
    </source>
</evidence>
<dbReference type="PIRSF" id="PIRSF000144">
    <property type="entry name" value="CbbBc"/>
    <property type="match status" value="1"/>
</dbReference>
<dbReference type="InterPro" id="IPR010046">
    <property type="entry name" value="Mopterin_OxRdtse_a_bac"/>
</dbReference>
<dbReference type="SUPFAM" id="SSF53706">
    <property type="entry name" value="Formate dehydrogenase/DMSO reductase, domains 1-3"/>
    <property type="match status" value="1"/>
</dbReference>
<evidence type="ECO:0000256" key="9">
    <source>
        <dbReference type="ARBA" id="ARBA00023014"/>
    </source>
</evidence>
<evidence type="ECO:0000256" key="6">
    <source>
        <dbReference type="ARBA" id="ARBA00022723"/>
    </source>
</evidence>
<evidence type="ECO:0000259" key="11">
    <source>
        <dbReference type="Pfam" id="PF01568"/>
    </source>
</evidence>
<dbReference type="InterPro" id="IPR050123">
    <property type="entry name" value="Prok_molybdopt-oxidoreductase"/>
</dbReference>
<keyword evidence="13" id="KW-1185">Reference proteome</keyword>
<dbReference type="EMBL" id="JBIPKE010000020">
    <property type="protein sequence ID" value="MFH6985825.1"/>
    <property type="molecule type" value="Genomic_DNA"/>
</dbReference>
<dbReference type="SUPFAM" id="SSF50692">
    <property type="entry name" value="ADC-like"/>
    <property type="match status" value="1"/>
</dbReference>
<gene>
    <name evidence="12" type="ORF">ACHKAR_20390</name>
</gene>
<dbReference type="NCBIfam" id="TIGR01701">
    <property type="entry name" value="Fdhalpha-like"/>
    <property type="match status" value="1"/>
</dbReference>
<evidence type="ECO:0000259" key="10">
    <source>
        <dbReference type="Pfam" id="PF00384"/>
    </source>
</evidence>
<reference evidence="12 13" key="1">
    <citation type="journal article" date="2013" name="Int. J. Syst. Evol. Microbiol.">
        <title>Marinoscillum luteum sp. nov., isolated from marine sediment.</title>
        <authorList>
            <person name="Cha I.T."/>
            <person name="Park S.J."/>
            <person name="Kim S.J."/>
            <person name="Kim J.G."/>
            <person name="Jung M.Y."/>
            <person name="Shin K.S."/>
            <person name="Kwon K.K."/>
            <person name="Yang S.H."/>
            <person name="Seo Y.S."/>
            <person name="Rhee S.K."/>
        </authorList>
    </citation>
    <scope>NUCLEOTIDE SEQUENCE [LARGE SCALE GENOMIC DNA]</scope>
    <source>
        <strain evidence="12 13">KCTC 23939</strain>
    </source>
</reference>
<dbReference type="CDD" id="cd02787">
    <property type="entry name" value="MopB_CT_ydeP"/>
    <property type="match status" value="1"/>
</dbReference>
<dbReference type="CDD" id="cd02767">
    <property type="entry name" value="MopB_ydeP"/>
    <property type="match status" value="1"/>
</dbReference>
<evidence type="ECO:0000256" key="1">
    <source>
        <dbReference type="ARBA" id="ARBA00001942"/>
    </source>
</evidence>
<dbReference type="Pfam" id="PF00384">
    <property type="entry name" value="Molybdopterin"/>
    <property type="match status" value="1"/>
</dbReference>
<dbReference type="Gene3D" id="3.40.228.10">
    <property type="entry name" value="Dimethylsulfoxide Reductase, domain 2"/>
    <property type="match status" value="1"/>
</dbReference>
<feature type="domain" description="Molybdopterin dinucleotide-binding" evidence="11">
    <location>
        <begin position="688"/>
        <end position="792"/>
    </location>
</feature>
<sequence>MDTCDIGVLICTDGFGLYPSGEAVVFFILPDLKIKRMEKDFKRALSITGTIRFEDLKVTPRAEYAAGVPAVAVALKHARMEMGLFRGLKTLAHMNQKDGFDCPGCAWPDPDDRSQLGEYCENGAKALAEEATLKRVDADFFQRYSVEELSKLTDYEIGKSGRLTQPFILDKGSVHYRPISWQEAFDRIGDHLRQLESPDEALFYTSGRSSNEAAFLYGLFVRAFGTNNMPDCSNMCHESSGVALTETLGIGKGSVTLEDFGKAEVIMVIGQNPGTNHPRMLSALQQCKENGGKIITANPIPEAGLVRFKNPQEVKGVLGGGTVLTDIFLQVKINQDVALLKLIMKRLLALERSGRPVFDQEFIQEKTNGLEALTKDLDSHDESTLLAACGVPSGKVDEAVELLASHQKIIICWAMGLTQHKNGVDNIRECVNLLLLKGSIGKEGAGTCPVRGHSNVQGDRTVGIVHHVSPSFNQALKDTFGFDPPEKSGYDTVHGIQAMHAGKVKVFMGLGGNFVSAASDTAYTAAALQQCDLTVSISTKLNRTHLITGKTAIILPTLGRSEQDVREGVPRYVTVENSMGKVHRSRGRLTPASEQLRSEVDIVCGIARAYFGDTGNIPWKAFSTNYDLIREKIEAVVAGFEAYSKRSEAGGFYLPNNARAGDFSKLPGGKARFSINRLADHGLSQEDFVLMTIRSHDQFNTTIYGLDDRYRGIFNERRVVFMNALDMEKLKLQQEDVVDLVSRYDGVERRASQFKVIAYDIPMGNLAAYFPETNMLVPINHFADKSHTPISKSIVVRVLKCQ</sequence>
<accession>A0ABW7NDY3</accession>
<keyword evidence="5" id="KW-0500">Molybdenum</keyword>
<comment type="caution">
    <text evidence="12">The sequence shown here is derived from an EMBL/GenBank/DDBJ whole genome shotgun (WGS) entry which is preliminary data.</text>
</comment>
<evidence type="ECO:0000256" key="3">
    <source>
        <dbReference type="ARBA" id="ARBA00010312"/>
    </source>
</evidence>
<dbReference type="InterPro" id="IPR037951">
    <property type="entry name" value="MopB_CT_YdeP"/>
</dbReference>
<dbReference type="RefSeq" id="WP_395419248.1">
    <property type="nucleotide sequence ID" value="NZ_JBIPKE010000020.1"/>
</dbReference>
<dbReference type="PANTHER" id="PTHR43105:SF4">
    <property type="entry name" value="PROTEIN YDEP"/>
    <property type="match status" value="1"/>
</dbReference>
<comment type="similarity">
    <text evidence="3">Belongs to the prokaryotic molybdopterin-containing oxidoreductase family.</text>
</comment>
<keyword evidence="6" id="KW-0479">Metal-binding</keyword>
<name>A0ABW7NDY3_9BACT</name>
<evidence type="ECO:0000313" key="13">
    <source>
        <dbReference type="Proteomes" id="UP001610063"/>
    </source>
</evidence>
<dbReference type="InterPro" id="IPR006656">
    <property type="entry name" value="Mopterin_OxRdtase"/>
</dbReference>
<dbReference type="InterPro" id="IPR009010">
    <property type="entry name" value="Asp_de-COase-like_dom_sf"/>
</dbReference>
<protein>
    <submittedName>
        <fullName evidence="12">FdhF/YdeP family oxidoreductase</fullName>
    </submittedName>
</protein>
<keyword evidence="4" id="KW-0004">4Fe-4S</keyword>
<comment type="cofactor">
    <cofactor evidence="1">
        <name>Mo-bis(molybdopterin guanine dinucleotide)</name>
        <dbReference type="ChEBI" id="CHEBI:60539"/>
    </cofactor>
</comment>
<evidence type="ECO:0000256" key="4">
    <source>
        <dbReference type="ARBA" id="ARBA00022485"/>
    </source>
</evidence>
<evidence type="ECO:0000256" key="5">
    <source>
        <dbReference type="ARBA" id="ARBA00022505"/>
    </source>
</evidence>
<evidence type="ECO:0000256" key="7">
    <source>
        <dbReference type="ARBA" id="ARBA00023002"/>
    </source>
</evidence>
<comment type="cofactor">
    <cofactor evidence="2">
        <name>[4Fe-4S] cluster</name>
        <dbReference type="ChEBI" id="CHEBI:49883"/>
    </cofactor>
</comment>
<keyword evidence="9" id="KW-0411">Iron-sulfur</keyword>